<feature type="transmembrane region" description="Helical" evidence="1">
    <location>
        <begin position="138"/>
        <end position="166"/>
    </location>
</feature>
<gene>
    <name evidence="2" type="ORF">S01H1_82033</name>
</gene>
<feature type="transmembrane region" description="Helical" evidence="1">
    <location>
        <begin position="26"/>
        <end position="46"/>
    </location>
</feature>
<dbReference type="AlphaFoldDB" id="X0YEC0"/>
<proteinExistence type="predicted"/>
<feature type="transmembrane region" description="Helical" evidence="1">
    <location>
        <begin position="76"/>
        <end position="98"/>
    </location>
</feature>
<organism evidence="2">
    <name type="scientific">marine sediment metagenome</name>
    <dbReference type="NCBI Taxonomy" id="412755"/>
    <lineage>
        <taxon>unclassified sequences</taxon>
        <taxon>metagenomes</taxon>
        <taxon>ecological metagenomes</taxon>
    </lineage>
</organism>
<sequence>PPTAEEPATAKGRMESYLKGTRRGRIASSAAAIAWSAVFLVFFNFFSKYFAIYLREAVDGITRWHIYPLLTQDFNLVLPILNITLILSIVGHSVAIALDRYLVRQITLIALSILGMITALTFLRIFPLDFSVVPNAELAAILPTVAIIVLIIITVGLGIEALVRLIKLIINIAKREEVKEASPQP</sequence>
<evidence type="ECO:0000313" key="2">
    <source>
        <dbReference type="EMBL" id="GAG47023.1"/>
    </source>
</evidence>
<keyword evidence="1" id="KW-0812">Transmembrane</keyword>
<feature type="non-terminal residue" evidence="2">
    <location>
        <position position="1"/>
    </location>
</feature>
<name>X0YEC0_9ZZZZ</name>
<reference evidence="2" key="1">
    <citation type="journal article" date="2014" name="Front. Microbiol.">
        <title>High frequency of phylogenetically diverse reductive dehalogenase-homologous genes in deep subseafloor sedimentary metagenomes.</title>
        <authorList>
            <person name="Kawai M."/>
            <person name="Futagami T."/>
            <person name="Toyoda A."/>
            <person name="Takaki Y."/>
            <person name="Nishi S."/>
            <person name="Hori S."/>
            <person name="Arai W."/>
            <person name="Tsubouchi T."/>
            <person name="Morono Y."/>
            <person name="Uchiyama I."/>
            <person name="Ito T."/>
            <person name="Fujiyama A."/>
            <person name="Inagaki F."/>
            <person name="Takami H."/>
        </authorList>
    </citation>
    <scope>NUCLEOTIDE SEQUENCE</scope>
    <source>
        <strain evidence="2">Expedition CK06-06</strain>
    </source>
</reference>
<dbReference type="EMBL" id="BARS01055578">
    <property type="protein sequence ID" value="GAG47023.1"/>
    <property type="molecule type" value="Genomic_DNA"/>
</dbReference>
<accession>X0YEC0</accession>
<comment type="caution">
    <text evidence="2">The sequence shown here is derived from an EMBL/GenBank/DDBJ whole genome shotgun (WGS) entry which is preliminary data.</text>
</comment>
<keyword evidence="1" id="KW-0472">Membrane</keyword>
<protein>
    <submittedName>
        <fullName evidence="2">Uncharacterized protein</fullName>
    </submittedName>
</protein>
<evidence type="ECO:0000256" key="1">
    <source>
        <dbReference type="SAM" id="Phobius"/>
    </source>
</evidence>
<feature type="transmembrane region" description="Helical" evidence="1">
    <location>
        <begin position="105"/>
        <end position="126"/>
    </location>
</feature>
<keyword evidence="1" id="KW-1133">Transmembrane helix</keyword>